<dbReference type="SUPFAM" id="SSF53448">
    <property type="entry name" value="Nucleotide-diphospho-sugar transferases"/>
    <property type="match status" value="1"/>
</dbReference>
<proteinExistence type="predicted"/>
<dbReference type="EMBL" id="QOKZ01000001">
    <property type="protein sequence ID" value="RMC38022.1"/>
    <property type="molecule type" value="Genomic_DNA"/>
</dbReference>
<dbReference type="Proteomes" id="UP000273516">
    <property type="component" value="Unassembled WGS sequence"/>
</dbReference>
<dbReference type="AlphaFoldDB" id="A0A3M0MJS9"/>
<gene>
    <name evidence="1" type="ORF">C9E81_00760</name>
</gene>
<dbReference type="InterPro" id="IPR029044">
    <property type="entry name" value="Nucleotide-diphossugar_trans"/>
</dbReference>
<reference evidence="1 2" key="1">
    <citation type="submission" date="2018-07" db="EMBL/GenBank/DDBJ databases">
        <authorList>
            <person name="Zhang Y."/>
            <person name="Wang L."/>
            <person name="Ma S."/>
        </authorList>
    </citation>
    <scope>NUCLEOTIDE SEQUENCE [LARGE SCALE GENOMIC DNA]</scope>
    <source>
        <strain evidence="1 2">4-2</strain>
    </source>
</reference>
<dbReference type="OrthoDB" id="7684392at2"/>
<keyword evidence="2" id="KW-1185">Reference proteome</keyword>
<protein>
    <submittedName>
        <fullName evidence="1">Uncharacterized protein</fullName>
    </submittedName>
</protein>
<accession>A0A3M0MJS9</accession>
<evidence type="ECO:0000313" key="1">
    <source>
        <dbReference type="EMBL" id="RMC38022.1"/>
    </source>
</evidence>
<name>A0A3M0MJS9_9RHOB</name>
<evidence type="ECO:0000313" key="2">
    <source>
        <dbReference type="Proteomes" id="UP000273516"/>
    </source>
</evidence>
<sequence length="336" mass="38534">MRADKGAGTEPANILIVAQAGRLQFEALLFAASLRQFSPDYPGRLVIAEPQPEDAWQGHDTRIAPEIREALEWLGADIRPFTARHFGASYPYGNKIEALQILPEREPFVFFDTDTLILDSLGKVEFDFRRPSASMRREGTWPIPPLYGPGYAGIWRSLYDRFGLDFDSSLDLSQPDEHWERYLYFNAGWFFGEDPTEFGRRFLEWALAIRDDPREELACQKLHPWLDQIVLPLVIHSFGGGRPGPGLAELDGHVTCHYRNLSLLYARESDTVVEVLEATVSHNRVKEHVGQWDAARKLIFQGKGRDKIRTMFDRSILPSKEHMIRNPLKNSGWWLI</sequence>
<comment type="caution">
    <text evidence="1">The sequence shown here is derived from an EMBL/GenBank/DDBJ whole genome shotgun (WGS) entry which is preliminary data.</text>
</comment>
<organism evidence="1 2">
    <name type="scientific">Paracoccus alkanivorans</name>
    <dbReference type="NCBI Taxonomy" id="2116655"/>
    <lineage>
        <taxon>Bacteria</taxon>
        <taxon>Pseudomonadati</taxon>
        <taxon>Pseudomonadota</taxon>
        <taxon>Alphaproteobacteria</taxon>
        <taxon>Rhodobacterales</taxon>
        <taxon>Paracoccaceae</taxon>
        <taxon>Paracoccus</taxon>
    </lineage>
</organism>